<accession>A0A3M8B874</accession>
<dbReference type="RefSeq" id="WP_122903680.1">
    <property type="nucleotide sequence ID" value="NZ_RHHS01000013.1"/>
</dbReference>
<keyword evidence="2" id="KW-1185">Reference proteome</keyword>
<protein>
    <submittedName>
        <fullName evidence="1">Uncharacterized protein</fullName>
    </submittedName>
</protein>
<comment type="caution">
    <text evidence="1">The sequence shown here is derived from an EMBL/GenBank/DDBJ whole genome shotgun (WGS) entry which is preliminary data.</text>
</comment>
<evidence type="ECO:0000313" key="1">
    <source>
        <dbReference type="EMBL" id="RNB59513.1"/>
    </source>
</evidence>
<reference evidence="1 2" key="1">
    <citation type="submission" date="2018-10" db="EMBL/GenBank/DDBJ databases">
        <title>Phylogenomics of Brevibacillus.</title>
        <authorList>
            <person name="Dunlap C."/>
        </authorList>
    </citation>
    <scope>NUCLEOTIDE SEQUENCE [LARGE SCALE GENOMIC DNA]</scope>
    <source>
        <strain evidence="1 2">DSM 100115</strain>
    </source>
</reference>
<proteinExistence type="predicted"/>
<dbReference type="Proteomes" id="UP000268829">
    <property type="component" value="Unassembled WGS sequence"/>
</dbReference>
<name>A0A3M8B874_9BACL</name>
<organism evidence="1 2">
    <name type="scientific">Brevibacillus gelatini</name>
    <dbReference type="NCBI Taxonomy" id="1655277"/>
    <lineage>
        <taxon>Bacteria</taxon>
        <taxon>Bacillati</taxon>
        <taxon>Bacillota</taxon>
        <taxon>Bacilli</taxon>
        <taxon>Bacillales</taxon>
        <taxon>Paenibacillaceae</taxon>
        <taxon>Brevibacillus</taxon>
    </lineage>
</organism>
<gene>
    <name evidence="1" type="ORF">EDM57_05065</name>
</gene>
<sequence>MKLDNVIARGYIEISGETAPFALSVEGDQMIAHFCHVSEEVETFSTTDIQLFSGDDYQVLGWYELPAMFISLNKWFVGDILNVHSTFSSCPHKHTTTFDHVDFGSSYDIVEQFKVCKCCKAIIEQVTYCTDDDGDFRKVGEKKINANITIHHFGSVKVLKNNELLVDPVFIAMLDNEDAKEVREITLSEYGAPKRFKTLEEAKEAAYKIQSIMNVYA</sequence>
<dbReference type="EMBL" id="RHHS01000013">
    <property type="protein sequence ID" value="RNB59513.1"/>
    <property type="molecule type" value="Genomic_DNA"/>
</dbReference>
<evidence type="ECO:0000313" key="2">
    <source>
        <dbReference type="Proteomes" id="UP000268829"/>
    </source>
</evidence>
<dbReference type="AlphaFoldDB" id="A0A3M8B874"/>